<evidence type="ECO:0000256" key="1">
    <source>
        <dbReference type="SAM" id="MobiDB-lite"/>
    </source>
</evidence>
<accession>A0A448XHM5</accession>
<protein>
    <submittedName>
        <fullName evidence="2">Uncharacterized protein</fullName>
    </submittedName>
</protein>
<evidence type="ECO:0000313" key="3">
    <source>
        <dbReference type="Proteomes" id="UP000784294"/>
    </source>
</evidence>
<dbReference type="Proteomes" id="UP000784294">
    <property type="component" value="Unassembled WGS sequence"/>
</dbReference>
<organism evidence="2 3">
    <name type="scientific">Protopolystoma xenopodis</name>
    <dbReference type="NCBI Taxonomy" id="117903"/>
    <lineage>
        <taxon>Eukaryota</taxon>
        <taxon>Metazoa</taxon>
        <taxon>Spiralia</taxon>
        <taxon>Lophotrochozoa</taxon>
        <taxon>Platyhelminthes</taxon>
        <taxon>Monogenea</taxon>
        <taxon>Polyopisthocotylea</taxon>
        <taxon>Polystomatidea</taxon>
        <taxon>Polystomatidae</taxon>
        <taxon>Protopolystoma</taxon>
    </lineage>
</organism>
<gene>
    <name evidence="2" type="ORF">PXEA_LOCUS30393</name>
</gene>
<feature type="compositionally biased region" description="Polar residues" evidence="1">
    <location>
        <begin position="23"/>
        <end position="38"/>
    </location>
</feature>
<feature type="region of interest" description="Disordered" evidence="1">
    <location>
        <begin position="18"/>
        <end position="42"/>
    </location>
</feature>
<keyword evidence="3" id="KW-1185">Reference proteome</keyword>
<sequence>METEQAIVAKTCDMQKQPVPPSVNVNNITNEGSDSTNEPGIIKQIGGICPPSRVVYLSYRESYSSNSGQQHNSLGHAVTKTAAQCTDSSYFSDASYHETECSDIPYKCQY</sequence>
<name>A0A448XHM5_9PLAT</name>
<reference evidence="2" key="1">
    <citation type="submission" date="2018-11" db="EMBL/GenBank/DDBJ databases">
        <authorList>
            <consortium name="Pathogen Informatics"/>
        </authorList>
    </citation>
    <scope>NUCLEOTIDE SEQUENCE</scope>
</reference>
<dbReference type="AlphaFoldDB" id="A0A448XHM5"/>
<dbReference type="EMBL" id="CAAALY010253627">
    <property type="protein sequence ID" value="VEL36953.1"/>
    <property type="molecule type" value="Genomic_DNA"/>
</dbReference>
<proteinExistence type="predicted"/>
<evidence type="ECO:0000313" key="2">
    <source>
        <dbReference type="EMBL" id="VEL36953.1"/>
    </source>
</evidence>
<comment type="caution">
    <text evidence="2">The sequence shown here is derived from an EMBL/GenBank/DDBJ whole genome shotgun (WGS) entry which is preliminary data.</text>
</comment>